<keyword evidence="3" id="KW-1185">Reference proteome</keyword>
<gene>
    <name evidence="2" type="ordered locus">Celal_3926</name>
</gene>
<dbReference type="RefSeq" id="WP_013552619.1">
    <property type="nucleotide sequence ID" value="NC_014934.1"/>
</dbReference>
<name>E6XCB7_CELAD</name>
<feature type="domain" description="Transglutaminase-like" evidence="1">
    <location>
        <begin position="182"/>
        <end position="242"/>
    </location>
</feature>
<evidence type="ECO:0000313" key="2">
    <source>
        <dbReference type="EMBL" id="ADV51170.1"/>
    </source>
</evidence>
<reference evidence="2 3" key="1">
    <citation type="journal article" date="2010" name="Stand. Genomic Sci.">
        <title>Complete genome sequence of Cellulophaga algicola type strain (IC166).</title>
        <authorList>
            <person name="Abt B."/>
            <person name="Lu M."/>
            <person name="Misra M."/>
            <person name="Han C."/>
            <person name="Nolan M."/>
            <person name="Lucas S."/>
            <person name="Hammon N."/>
            <person name="Deshpande S."/>
            <person name="Cheng J.F."/>
            <person name="Tapia R."/>
            <person name="Goodwin L."/>
            <person name="Pitluck S."/>
            <person name="Liolios K."/>
            <person name="Pagani I."/>
            <person name="Ivanova N."/>
            <person name="Mavromatis K."/>
            <person name="Ovchinikova G."/>
            <person name="Pati A."/>
            <person name="Chen A."/>
            <person name="Palaniappan K."/>
            <person name="Land M."/>
            <person name="Hauser L."/>
            <person name="Chang Y.J."/>
            <person name="Jeffries C.D."/>
            <person name="Detter J.C."/>
            <person name="Brambilla E."/>
            <person name="Rohde M."/>
            <person name="Tindall B.J."/>
            <person name="Goker M."/>
            <person name="Woyke T."/>
            <person name="Bristow J."/>
            <person name="Eisen J.A."/>
            <person name="Markowitz V."/>
            <person name="Hugenholtz P."/>
            <person name="Kyrpides N.C."/>
            <person name="Klenk H.P."/>
            <person name="Lapidus A."/>
        </authorList>
    </citation>
    <scope>NUCLEOTIDE SEQUENCE [LARGE SCALE GENOMIC DNA]</scope>
    <source>
        <strain evidence="3">DSM 14237 / IC166 / ACAM 630</strain>
    </source>
</reference>
<sequence>MGIGKYPVDIGKPIFTYFIKHFPMVLRISFYLLFELEVPTPFILMLRPRSNAAQWVEREEYKISPMIPVVEHTDIAGNLCQRLIAPSGTFSISTKAEVQVPDVVAVHFGAPFVEIQNLPDAILRYLLPSRYCESDRFNDLAVSITANELPGYNQVAAIESWLRNTISYIPGSSNFPISAVDVNYRQSGVCRDLAHLGIALCRSISIPARIVVGYLHDLKPMDMHAWFEVYVGGCWYTFDATQSDKKGGYVALGYGTDAADVAVFNQFGPGVVPLKQLVTVEKVAEEQENFHTKF</sequence>
<proteinExistence type="predicted"/>
<dbReference type="HOGENOM" id="CLU_064253_0_0_10"/>
<dbReference type="Gene3D" id="2.60.40.2250">
    <property type="match status" value="1"/>
</dbReference>
<dbReference type="STRING" id="688270.Celal_3926"/>
<dbReference type="InterPro" id="IPR038765">
    <property type="entry name" value="Papain-like_cys_pep_sf"/>
</dbReference>
<dbReference type="Gene3D" id="3.10.620.30">
    <property type="match status" value="1"/>
</dbReference>
<protein>
    <submittedName>
        <fullName evidence="2">Transglutaminase domain-containing protein</fullName>
    </submittedName>
</protein>
<dbReference type="AlphaFoldDB" id="E6XCB7"/>
<dbReference type="PANTHER" id="PTHR33490">
    <property type="entry name" value="BLR5614 PROTEIN-RELATED"/>
    <property type="match status" value="1"/>
</dbReference>
<evidence type="ECO:0000313" key="3">
    <source>
        <dbReference type="Proteomes" id="UP000008634"/>
    </source>
</evidence>
<dbReference type="PANTHER" id="PTHR33490:SF12">
    <property type="entry name" value="BLL5557 PROTEIN"/>
    <property type="match status" value="1"/>
</dbReference>
<organism evidence="2 3">
    <name type="scientific">Cellulophaga algicola (strain DSM 14237 / IC166 / ACAM 630)</name>
    <dbReference type="NCBI Taxonomy" id="688270"/>
    <lineage>
        <taxon>Bacteria</taxon>
        <taxon>Pseudomonadati</taxon>
        <taxon>Bacteroidota</taxon>
        <taxon>Flavobacteriia</taxon>
        <taxon>Flavobacteriales</taxon>
        <taxon>Flavobacteriaceae</taxon>
        <taxon>Cellulophaga</taxon>
    </lineage>
</organism>
<evidence type="ECO:0000259" key="1">
    <source>
        <dbReference type="SMART" id="SM00460"/>
    </source>
</evidence>
<dbReference type="EMBL" id="CP002453">
    <property type="protein sequence ID" value="ADV51170.1"/>
    <property type="molecule type" value="Genomic_DNA"/>
</dbReference>
<dbReference type="KEGG" id="cao:Celal_3926"/>
<dbReference type="SMART" id="SM00460">
    <property type="entry name" value="TGc"/>
    <property type="match status" value="1"/>
</dbReference>
<dbReference type="Proteomes" id="UP000008634">
    <property type="component" value="Chromosome"/>
</dbReference>
<dbReference type="eggNOG" id="COG1305">
    <property type="taxonomic scope" value="Bacteria"/>
</dbReference>
<dbReference type="SUPFAM" id="SSF54001">
    <property type="entry name" value="Cysteine proteinases"/>
    <property type="match status" value="1"/>
</dbReference>
<dbReference type="InterPro" id="IPR002931">
    <property type="entry name" value="Transglutaminase-like"/>
</dbReference>
<accession>E6XCB7</accession>
<dbReference type="Pfam" id="PF01841">
    <property type="entry name" value="Transglut_core"/>
    <property type="match status" value="1"/>
</dbReference>